<evidence type="ECO:0000313" key="4">
    <source>
        <dbReference type="Proteomes" id="UP000294919"/>
    </source>
</evidence>
<dbReference type="PANTHER" id="PTHR30501">
    <property type="entry name" value="UPF0597 PROTEIN YHAM"/>
    <property type="match status" value="1"/>
</dbReference>
<dbReference type="Proteomes" id="UP000294919">
    <property type="component" value="Unassembled WGS sequence"/>
</dbReference>
<evidence type="ECO:0000259" key="2">
    <source>
        <dbReference type="Pfam" id="PF03313"/>
    </source>
</evidence>
<dbReference type="PIRSF" id="PIRSF006054">
    <property type="entry name" value="UCP006054"/>
    <property type="match status" value="1"/>
</dbReference>
<dbReference type="EMBL" id="SLWV01000014">
    <property type="protein sequence ID" value="TCO73840.1"/>
    <property type="molecule type" value="Genomic_DNA"/>
</dbReference>
<name>A0A4V2SB21_9FIRM</name>
<evidence type="ECO:0000256" key="1">
    <source>
        <dbReference type="HAMAP-Rule" id="MF_01845"/>
    </source>
</evidence>
<comment type="similarity">
    <text evidence="1">Belongs to the UPF0597 family.</text>
</comment>
<accession>A0A4V2SB21</accession>
<proteinExistence type="inferred from homology"/>
<dbReference type="GO" id="GO:0019450">
    <property type="term" value="P:L-cysteine catabolic process to pyruvate"/>
    <property type="evidence" value="ECO:0007669"/>
    <property type="project" value="TreeGrafter"/>
</dbReference>
<gene>
    <name evidence="3" type="ORF">EV214_11475</name>
</gene>
<dbReference type="RefSeq" id="WP_132245734.1">
    <property type="nucleotide sequence ID" value="NZ_SLWV01000014.1"/>
</dbReference>
<feature type="domain" description="Serine dehydratase-like alpha subunit" evidence="2">
    <location>
        <begin position="86"/>
        <end position="421"/>
    </location>
</feature>
<dbReference type="OrthoDB" id="41906at2"/>
<keyword evidence="4" id="KW-1185">Reference proteome</keyword>
<reference evidence="3 4" key="1">
    <citation type="submission" date="2019-03" db="EMBL/GenBank/DDBJ databases">
        <title>Genomic Encyclopedia of Type Strains, Phase IV (KMG-IV): sequencing the most valuable type-strain genomes for metagenomic binning, comparative biology and taxonomic classification.</title>
        <authorList>
            <person name="Goeker M."/>
        </authorList>
    </citation>
    <scope>NUCLEOTIDE SEQUENCE [LARGE SCALE GENOMIC DNA]</scope>
    <source>
        <strain evidence="3 4">DSM 102940</strain>
    </source>
</reference>
<dbReference type="Pfam" id="PF03313">
    <property type="entry name" value="SDH_alpha"/>
    <property type="match status" value="1"/>
</dbReference>
<organism evidence="3 4">
    <name type="scientific">Marinisporobacter balticus</name>
    <dbReference type="NCBI Taxonomy" id="2018667"/>
    <lineage>
        <taxon>Bacteria</taxon>
        <taxon>Bacillati</taxon>
        <taxon>Bacillota</taxon>
        <taxon>Clostridia</taxon>
        <taxon>Peptostreptococcales</taxon>
        <taxon>Thermotaleaceae</taxon>
        <taxon>Marinisporobacter</taxon>
    </lineage>
</organism>
<comment type="caution">
    <text evidence="3">The sequence shown here is derived from an EMBL/GenBank/DDBJ whole genome shotgun (WGS) entry which is preliminary data.</text>
</comment>
<dbReference type="InterPro" id="IPR021144">
    <property type="entry name" value="UPF0597"/>
</dbReference>
<dbReference type="HAMAP" id="MF_01845">
    <property type="entry name" value="UPF0597"/>
    <property type="match status" value="1"/>
</dbReference>
<sequence length="430" mass="46005">MELTNIIIETLRKEVVPAMGCTEPVAVALACAKAKELIDFDEIKKIEILVSPNIYKNGLGVGIPNTEEVGLRIAAALGVIGGKSDKDLQVLEDITKKEIDLAKKLLEDEKLSLGIKDTHEKIYVEVMLFTDQGEAKTVIKGKHNQFMYIGKNGEIILETKTENVEKEDTTKLLYDLSIKEIIKAIEKIPYEEISFMLDGLVMNKKIAQEGLNKKMGMGVGIGFYENIKKGMLSDDLMNQAMMLTAAASDARMSGIGMSVMSSNGSGNNGLTAILPIAAYANKFQVENERLAKSVAISHIVNSYIKHYIGRLSALCGCGVAAGTGASVAIAWLMGANEEQIDGAIKNMLANVSGMICDGAKIGCALKLATSASVAVQSALLALSDNIVPAKNGIIAETAEDTIKNLGTVSSEGMTITDHVILDVMKNMQSA</sequence>
<protein>
    <recommendedName>
        <fullName evidence="1">UPF0597 protein EV214_11475</fullName>
    </recommendedName>
</protein>
<dbReference type="InterPro" id="IPR005130">
    <property type="entry name" value="Ser_deHydtase-like_asu"/>
</dbReference>
<dbReference type="GO" id="GO:0080146">
    <property type="term" value="F:L-cysteine desulfhydrase activity"/>
    <property type="evidence" value="ECO:0007669"/>
    <property type="project" value="TreeGrafter"/>
</dbReference>
<dbReference type="PANTHER" id="PTHR30501:SF2">
    <property type="entry name" value="UPF0597 PROTEIN YHAM"/>
    <property type="match status" value="1"/>
</dbReference>
<dbReference type="AlphaFoldDB" id="A0A4V2SB21"/>
<evidence type="ECO:0000313" key="3">
    <source>
        <dbReference type="EMBL" id="TCO73840.1"/>
    </source>
</evidence>